<dbReference type="Proteomes" id="UP000658997">
    <property type="component" value="Unassembled WGS sequence"/>
</dbReference>
<dbReference type="EMBL" id="LT558120">
    <property type="protein sequence ID" value="SAM80490.1"/>
    <property type="molecule type" value="Genomic_DNA"/>
</dbReference>
<proteinExistence type="predicted"/>
<feature type="transmembrane region" description="Helical" evidence="6">
    <location>
        <begin position="242"/>
        <end position="266"/>
    </location>
</feature>
<name>A0A1K0HA37_9BASI</name>
<accession>A0A1K0HA37</accession>
<dbReference type="Proteomes" id="UP000179920">
    <property type="component" value="Chromosome IV"/>
</dbReference>
<keyword evidence="10" id="KW-1185">Reference proteome</keyword>
<dbReference type="PANTHER" id="PTHR28293">
    <property type="entry name" value="NUCLEAR RIM PROTEIN 1"/>
    <property type="match status" value="1"/>
</dbReference>
<evidence type="ECO:0000256" key="4">
    <source>
        <dbReference type="ARBA" id="ARBA00023136"/>
    </source>
</evidence>
<evidence type="ECO:0000256" key="5">
    <source>
        <dbReference type="SAM" id="MobiDB-lite"/>
    </source>
</evidence>
<keyword evidence="2 6" id="KW-0812">Transmembrane</keyword>
<feature type="compositionally biased region" description="Polar residues" evidence="5">
    <location>
        <begin position="62"/>
        <end position="71"/>
    </location>
</feature>
<dbReference type="InterPro" id="IPR018819">
    <property type="entry name" value="Nur1/Mug154"/>
</dbReference>
<evidence type="ECO:0000313" key="10">
    <source>
        <dbReference type="Proteomes" id="UP000658997"/>
    </source>
</evidence>
<protein>
    <recommendedName>
        <fullName evidence="11">Nuclear rim protein 1</fullName>
    </recommendedName>
</protein>
<feature type="region of interest" description="Disordered" evidence="5">
    <location>
        <begin position="1"/>
        <end position="22"/>
    </location>
</feature>
<evidence type="ECO:0000256" key="1">
    <source>
        <dbReference type="ARBA" id="ARBA00004127"/>
    </source>
</evidence>
<comment type="subcellular location">
    <subcellularLocation>
        <location evidence="1">Endomembrane system</location>
        <topology evidence="1">Multi-pass membrane protein</topology>
    </subcellularLocation>
</comment>
<reference evidence="9" key="2">
    <citation type="submission" date="2016-04" db="EMBL/GenBank/DDBJ databases">
        <authorList>
            <person name="Guldener U."/>
            <person name="Guldener U."/>
        </authorList>
    </citation>
    <scope>NUCLEOTIDE SEQUENCE [LARGE SCALE GENOMIC DNA]</scope>
    <source>
        <strain evidence="9">UB2112</strain>
    </source>
</reference>
<dbReference type="GO" id="GO:0007096">
    <property type="term" value="P:regulation of exit from mitosis"/>
    <property type="evidence" value="ECO:0007669"/>
    <property type="project" value="TreeGrafter"/>
</dbReference>
<dbReference type="GO" id="GO:0012505">
    <property type="term" value="C:endomembrane system"/>
    <property type="evidence" value="ECO:0007669"/>
    <property type="project" value="UniProtKB-SubCell"/>
</dbReference>
<sequence length="395" mass="43620">MASYPSSPAPSPGSPAYRKGVAFGQPGWRASRASRGRASLVDSPLQRNIASRSASPFVRGGTPSSVQGTASPFLRSTPQLDVQGALTSSSSDVFSPQVGTSADLAPSYTQALEDDVPVTPVRATRKRFIRKCPLLERIQQWPVDTYYRLTSSILDLEEQLFADQAGNILGILLHLLSFTGLLFSPESSLGSWLMNKPSHRRAQNPAIAYEYLVNHTGDEYAMADALKRHARKSAVYQASDRFFRFASLTLFLLISVTSCVNAWIFFTKRRTYQFCSQPKPGDPTSSSVHSKHGIRQLSMWDPSPYTLNLFATFSPAHAVIYPAAALIDMGAFGWFVFVFLVVAVSGPVHLTLHQYQQLVKDKGVLQAAVLTEYNEKYVYPRATPVVRDQATQTDW</sequence>
<evidence type="ECO:0000313" key="9">
    <source>
        <dbReference type="Proteomes" id="UP000179920"/>
    </source>
</evidence>
<dbReference type="OrthoDB" id="3363151at2759"/>
<dbReference type="PANTHER" id="PTHR28293:SF1">
    <property type="entry name" value="NUCLEAR RIM PROTEIN 1"/>
    <property type="match status" value="1"/>
</dbReference>
<evidence type="ECO:0000313" key="8">
    <source>
        <dbReference type="EMBL" id="SYW77814.1"/>
    </source>
</evidence>
<feature type="region of interest" description="Disordered" evidence="5">
    <location>
        <begin position="52"/>
        <end position="71"/>
    </location>
</feature>
<dbReference type="AlphaFoldDB" id="A0A1K0HA37"/>
<dbReference type="EMBL" id="ULHB01000029">
    <property type="protein sequence ID" value="SYW77814.1"/>
    <property type="molecule type" value="Genomic_DNA"/>
</dbReference>
<keyword evidence="4 6" id="KW-0472">Membrane</keyword>
<reference evidence="8" key="3">
    <citation type="submission" date="2018-08" db="EMBL/GenBank/DDBJ databases">
        <authorList>
            <person name="Guldener U."/>
        </authorList>
    </citation>
    <scope>NUCLEOTIDE SEQUENCE</scope>
    <source>
        <strain evidence="8">UB2</strain>
    </source>
</reference>
<evidence type="ECO:0000256" key="2">
    <source>
        <dbReference type="ARBA" id="ARBA00022692"/>
    </source>
</evidence>
<dbReference type="GO" id="GO:0043007">
    <property type="term" value="P:maintenance of rDNA"/>
    <property type="evidence" value="ECO:0007669"/>
    <property type="project" value="TreeGrafter"/>
</dbReference>
<evidence type="ECO:0000256" key="6">
    <source>
        <dbReference type="SAM" id="Phobius"/>
    </source>
</evidence>
<evidence type="ECO:0008006" key="11">
    <source>
        <dbReference type="Google" id="ProtNLM"/>
    </source>
</evidence>
<organism evidence="7 9">
    <name type="scientific">Ustilago bromivora</name>
    <dbReference type="NCBI Taxonomy" id="307758"/>
    <lineage>
        <taxon>Eukaryota</taxon>
        <taxon>Fungi</taxon>
        <taxon>Dikarya</taxon>
        <taxon>Basidiomycota</taxon>
        <taxon>Ustilaginomycotina</taxon>
        <taxon>Ustilaginomycetes</taxon>
        <taxon>Ustilaginales</taxon>
        <taxon>Ustilaginaceae</taxon>
        <taxon>Ustilago</taxon>
    </lineage>
</organism>
<reference evidence="7" key="1">
    <citation type="submission" date="2016-04" db="EMBL/GenBank/DDBJ databases">
        <authorList>
            <person name="Evans L.H."/>
            <person name="Alamgir A."/>
            <person name="Owens N."/>
            <person name="Weber N.D."/>
            <person name="Virtaneva K."/>
            <person name="Barbian K."/>
            <person name="Babar A."/>
            <person name="Rosenke K."/>
        </authorList>
    </citation>
    <scope>NUCLEOTIDE SEQUENCE</scope>
    <source>
        <strain evidence="7">UB2112</strain>
    </source>
</reference>
<gene>
    <name evidence="8" type="ORF">UBRO2_02006</name>
    <name evidence="7" type="ORF">UBRO_02446</name>
</gene>
<dbReference type="Pfam" id="PF10332">
    <property type="entry name" value="DUF2418"/>
    <property type="match status" value="1"/>
</dbReference>
<keyword evidence="3 6" id="KW-1133">Transmembrane helix</keyword>
<evidence type="ECO:0000256" key="3">
    <source>
        <dbReference type="ARBA" id="ARBA00022989"/>
    </source>
</evidence>
<feature type="transmembrane region" description="Helical" evidence="6">
    <location>
        <begin position="305"/>
        <end position="325"/>
    </location>
</feature>
<feature type="transmembrane region" description="Helical" evidence="6">
    <location>
        <begin position="331"/>
        <end position="352"/>
    </location>
</feature>
<evidence type="ECO:0000313" key="7">
    <source>
        <dbReference type="EMBL" id="SAM80490.1"/>
    </source>
</evidence>